<reference evidence="3 4" key="2">
    <citation type="submission" date="2018-11" db="EMBL/GenBank/DDBJ databases">
        <authorList>
            <consortium name="Pathogen Informatics"/>
        </authorList>
    </citation>
    <scope>NUCLEOTIDE SEQUENCE [LARGE SCALE GENOMIC DNA]</scope>
</reference>
<proteinExistence type="predicted"/>
<keyword evidence="2" id="KW-0472">Membrane</keyword>
<name>A0A183D8J5_9BILA</name>
<feature type="region of interest" description="Disordered" evidence="1">
    <location>
        <begin position="72"/>
        <end position="105"/>
    </location>
</feature>
<keyword evidence="2" id="KW-0812">Transmembrane</keyword>
<accession>A0A183D8J5</accession>
<feature type="transmembrane region" description="Helical" evidence="2">
    <location>
        <begin position="7"/>
        <end position="29"/>
    </location>
</feature>
<sequence>MKRLPGCVTIAAYSVILYILVADVGFYTLFQWLSFAMTVDLVLIIYLVLFIITLRCCDLVIDEGPFLFKRNRNGGNQIKSSADKSDINSYPRTYQEADHLDGKLL</sequence>
<evidence type="ECO:0000313" key="3">
    <source>
        <dbReference type="EMBL" id="VDK48691.1"/>
    </source>
</evidence>
<evidence type="ECO:0000256" key="2">
    <source>
        <dbReference type="SAM" id="Phobius"/>
    </source>
</evidence>
<evidence type="ECO:0000313" key="5">
    <source>
        <dbReference type="WBParaSite" id="GPUH_0000504301-mRNA-1"/>
    </source>
</evidence>
<keyword evidence="4" id="KW-1185">Reference proteome</keyword>
<feature type="transmembrane region" description="Helical" evidence="2">
    <location>
        <begin position="41"/>
        <end position="61"/>
    </location>
</feature>
<reference evidence="5" key="1">
    <citation type="submission" date="2016-06" db="UniProtKB">
        <authorList>
            <consortium name="WormBaseParasite"/>
        </authorList>
    </citation>
    <scope>IDENTIFICATION</scope>
</reference>
<evidence type="ECO:0000313" key="4">
    <source>
        <dbReference type="Proteomes" id="UP000271098"/>
    </source>
</evidence>
<feature type="compositionally biased region" description="Basic and acidic residues" evidence="1">
    <location>
        <begin position="95"/>
        <end position="105"/>
    </location>
</feature>
<dbReference type="Proteomes" id="UP000271098">
    <property type="component" value="Unassembled WGS sequence"/>
</dbReference>
<dbReference type="EMBL" id="UYRT01010154">
    <property type="protein sequence ID" value="VDK48691.1"/>
    <property type="molecule type" value="Genomic_DNA"/>
</dbReference>
<dbReference type="AlphaFoldDB" id="A0A183D8J5"/>
<gene>
    <name evidence="3" type="ORF">GPUH_LOCUS5035</name>
</gene>
<dbReference type="WBParaSite" id="GPUH_0000504301-mRNA-1">
    <property type="protein sequence ID" value="GPUH_0000504301-mRNA-1"/>
    <property type="gene ID" value="GPUH_0000504301"/>
</dbReference>
<organism evidence="5">
    <name type="scientific">Gongylonema pulchrum</name>
    <dbReference type="NCBI Taxonomy" id="637853"/>
    <lineage>
        <taxon>Eukaryota</taxon>
        <taxon>Metazoa</taxon>
        <taxon>Ecdysozoa</taxon>
        <taxon>Nematoda</taxon>
        <taxon>Chromadorea</taxon>
        <taxon>Rhabditida</taxon>
        <taxon>Spirurina</taxon>
        <taxon>Spiruromorpha</taxon>
        <taxon>Spiruroidea</taxon>
        <taxon>Gongylonematidae</taxon>
        <taxon>Gongylonema</taxon>
    </lineage>
</organism>
<keyword evidence="2" id="KW-1133">Transmembrane helix</keyword>
<protein>
    <submittedName>
        <fullName evidence="5">SSD domain-containing protein</fullName>
    </submittedName>
</protein>
<evidence type="ECO:0000256" key="1">
    <source>
        <dbReference type="SAM" id="MobiDB-lite"/>
    </source>
</evidence>